<name>A0AAN9XMY8_PSOTE</name>
<organism evidence="2 3">
    <name type="scientific">Psophocarpus tetragonolobus</name>
    <name type="common">Winged bean</name>
    <name type="synonym">Dolichos tetragonolobus</name>
    <dbReference type="NCBI Taxonomy" id="3891"/>
    <lineage>
        <taxon>Eukaryota</taxon>
        <taxon>Viridiplantae</taxon>
        <taxon>Streptophyta</taxon>
        <taxon>Embryophyta</taxon>
        <taxon>Tracheophyta</taxon>
        <taxon>Spermatophyta</taxon>
        <taxon>Magnoliopsida</taxon>
        <taxon>eudicotyledons</taxon>
        <taxon>Gunneridae</taxon>
        <taxon>Pentapetalae</taxon>
        <taxon>rosids</taxon>
        <taxon>fabids</taxon>
        <taxon>Fabales</taxon>
        <taxon>Fabaceae</taxon>
        <taxon>Papilionoideae</taxon>
        <taxon>50 kb inversion clade</taxon>
        <taxon>NPAAA clade</taxon>
        <taxon>indigoferoid/millettioid clade</taxon>
        <taxon>Phaseoleae</taxon>
        <taxon>Psophocarpus</taxon>
    </lineage>
</organism>
<keyword evidence="1" id="KW-0472">Membrane</keyword>
<keyword evidence="3" id="KW-1185">Reference proteome</keyword>
<protein>
    <submittedName>
        <fullName evidence="2">Uncharacterized protein</fullName>
    </submittedName>
</protein>
<accession>A0AAN9XMY8</accession>
<gene>
    <name evidence="2" type="ORF">VNO78_10673</name>
</gene>
<dbReference type="EMBL" id="JAYMYS010000003">
    <property type="protein sequence ID" value="KAK7399489.1"/>
    <property type="molecule type" value="Genomic_DNA"/>
</dbReference>
<dbReference type="Proteomes" id="UP001386955">
    <property type="component" value="Unassembled WGS sequence"/>
</dbReference>
<keyword evidence="1" id="KW-0812">Transmembrane</keyword>
<dbReference type="AlphaFoldDB" id="A0AAN9XMY8"/>
<keyword evidence="1" id="KW-1133">Transmembrane helix</keyword>
<comment type="caution">
    <text evidence="2">The sequence shown here is derived from an EMBL/GenBank/DDBJ whole genome shotgun (WGS) entry which is preliminary data.</text>
</comment>
<sequence length="84" mass="9405">MVGEDNERNKLVRLHACEVPVFPSLSFFLSFSLTSDISIFWFSLSLRSGSNGPKCSGLVLLVFPGFRPPNLQIHLIRLQIFLPG</sequence>
<evidence type="ECO:0000313" key="2">
    <source>
        <dbReference type="EMBL" id="KAK7399489.1"/>
    </source>
</evidence>
<evidence type="ECO:0000256" key="1">
    <source>
        <dbReference type="SAM" id="Phobius"/>
    </source>
</evidence>
<reference evidence="2 3" key="1">
    <citation type="submission" date="2024-01" db="EMBL/GenBank/DDBJ databases">
        <title>The genomes of 5 underutilized Papilionoideae crops provide insights into root nodulation and disease resistanc.</title>
        <authorList>
            <person name="Jiang F."/>
        </authorList>
    </citation>
    <scope>NUCLEOTIDE SEQUENCE [LARGE SCALE GENOMIC DNA]</scope>
    <source>
        <strain evidence="2">DUOXIRENSHENG_FW03</strain>
        <tissue evidence="2">Leaves</tissue>
    </source>
</reference>
<feature type="transmembrane region" description="Helical" evidence="1">
    <location>
        <begin position="20"/>
        <end position="44"/>
    </location>
</feature>
<proteinExistence type="predicted"/>
<evidence type="ECO:0000313" key="3">
    <source>
        <dbReference type="Proteomes" id="UP001386955"/>
    </source>
</evidence>